<evidence type="ECO:0000313" key="3">
    <source>
        <dbReference type="Proteomes" id="UP001157418"/>
    </source>
</evidence>
<feature type="region of interest" description="Disordered" evidence="1">
    <location>
        <begin position="1"/>
        <end position="29"/>
    </location>
</feature>
<sequence length="108" mass="12376">MCKKHDGAFESPSSITTTYKDVQKSTHPHTHIDNIQHQHEKSICLEIDLSQPWPCSGYGYYWITIGLDHPQPPLLPSLLEKALTGNYDPSLLYSSLDLNLDQDRKRKK</sequence>
<organism evidence="2 3">
    <name type="scientific">Lactuca virosa</name>
    <dbReference type="NCBI Taxonomy" id="75947"/>
    <lineage>
        <taxon>Eukaryota</taxon>
        <taxon>Viridiplantae</taxon>
        <taxon>Streptophyta</taxon>
        <taxon>Embryophyta</taxon>
        <taxon>Tracheophyta</taxon>
        <taxon>Spermatophyta</taxon>
        <taxon>Magnoliopsida</taxon>
        <taxon>eudicotyledons</taxon>
        <taxon>Gunneridae</taxon>
        <taxon>Pentapetalae</taxon>
        <taxon>asterids</taxon>
        <taxon>campanulids</taxon>
        <taxon>Asterales</taxon>
        <taxon>Asteraceae</taxon>
        <taxon>Cichorioideae</taxon>
        <taxon>Cichorieae</taxon>
        <taxon>Lactucinae</taxon>
        <taxon>Lactuca</taxon>
    </lineage>
</organism>
<keyword evidence="3" id="KW-1185">Reference proteome</keyword>
<evidence type="ECO:0000256" key="1">
    <source>
        <dbReference type="SAM" id="MobiDB-lite"/>
    </source>
</evidence>
<reference evidence="2 3" key="1">
    <citation type="submission" date="2022-01" db="EMBL/GenBank/DDBJ databases">
        <authorList>
            <person name="Xiong W."/>
            <person name="Schranz E."/>
        </authorList>
    </citation>
    <scope>NUCLEOTIDE SEQUENCE [LARGE SCALE GENOMIC DNA]</scope>
</reference>
<accession>A0AAU9LPW6</accession>
<protein>
    <submittedName>
        <fullName evidence="2">Uncharacterized protein</fullName>
    </submittedName>
</protein>
<comment type="caution">
    <text evidence="2">The sequence shown here is derived from an EMBL/GenBank/DDBJ whole genome shotgun (WGS) entry which is preliminary data.</text>
</comment>
<proteinExistence type="predicted"/>
<gene>
    <name evidence="2" type="ORF">LVIROSA_LOCUS3748</name>
</gene>
<feature type="compositionally biased region" description="Polar residues" evidence="1">
    <location>
        <begin position="11"/>
        <end position="20"/>
    </location>
</feature>
<dbReference type="EMBL" id="CAKMRJ010000002">
    <property type="protein sequence ID" value="CAH1415940.1"/>
    <property type="molecule type" value="Genomic_DNA"/>
</dbReference>
<dbReference type="AlphaFoldDB" id="A0AAU9LPW6"/>
<name>A0AAU9LPW6_9ASTR</name>
<evidence type="ECO:0000313" key="2">
    <source>
        <dbReference type="EMBL" id="CAH1415940.1"/>
    </source>
</evidence>
<dbReference type="Proteomes" id="UP001157418">
    <property type="component" value="Unassembled WGS sequence"/>
</dbReference>